<dbReference type="InterPro" id="IPR036640">
    <property type="entry name" value="ABC1_TM_sf"/>
</dbReference>
<evidence type="ECO:0000313" key="5">
    <source>
        <dbReference type="Proteomes" id="UP000887574"/>
    </source>
</evidence>
<sequence>MPNKLLLAFAKNTRLLNWCDLCLSILCGINHSVFNLAIGHYITVAVVYDPLEDNFLKVFPLLQCVVQLLSIGAALPMLSFLQYVSLKDNTSLPDKFDESTVVYKRKLAIFIRDLAFLASSVLIAFYCSWQLSCPIILMPILVLSWTTFFNQKKITYKALLLAGPICFVFFSMSIGGMYGSTLVDMKILLEPGRIFTIAAGIGSSSFQFSTSKTLLWAHTNPVPKKVISEVKNVDDIRTNEVAIAQTKDKENQVSDSEMLFAIFRTIQLTVVHNPLLYFVGSVACVLHSFGWPVFTRLTGMFFSVFELRQDAANVTQEEQYLFYSLNAAHICMAYAIMGLIVFFSVLTTGYKAKDLENHLDELTSAPKLSNLFVYGALCMSLSITSSLLNNRWMGSVSYQNMDKLSLSPQLTDSNNLIKRSVTPLDLSLFKMVWWSISCVQNNSNNAFGFSWNDI</sequence>
<organism evidence="5 6">
    <name type="scientific">Ditylenchus dipsaci</name>
    <dbReference type="NCBI Taxonomy" id="166011"/>
    <lineage>
        <taxon>Eukaryota</taxon>
        <taxon>Metazoa</taxon>
        <taxon>Ecdysozoa</taxon>
        <taxon>Nematoda</taxon>
        <taxon>Chromadorea</taxon>
        <taxon>Rhabditida</taxon>
        <taxon>Tylenchina</taxon>
        <taxon>Tylenchomorpha</taxon>
        <taxon>Sphaerularioidea</taxon>
        <taxon>Anguinidae</taxon>
        <taxon>Anguininae</taxon>
        <taxon>Ditylenchus</taxon>
    </lineage>
</organism>
<name>A0A915CT81_9BILA</name>
<feature type="transmembrane region" description="Helical" evidence="4">
    <location>
        <begin position="327"/>
        <end position="350"/>
    </location>
</feature>
<evidence type="ECO:0000256" key="3">
    <source>
        <dbReference type="ARBA" id="ARBA00023136"/>
    </source>
</evidence>
<dbReference type="GO" id="GO:0005524">
    <property type="term" value="F:ATP binding"/>
    <property type="evidence" value="ECO:0007669"/>
    <property type="project" value="InterPro"/>
</dbReference>
<protein>
    <submittedName>
        <fullName evidence="6">Uncharacterized protein</fullName>
    </submittedName>
</protein>
<keyword evidence="2 4" id="KW-1133">Transmembrane helix</keyword>
<feature type="transmembrane region" description="Helical" evidence="4">
    <location>
        <begin position="21"/>
        <end position="48"/>
    </location>
</feature>
<evidence type="ECO:0000313" key="6">
    <source>
        <dbReference type="WBParaSite" id="jg12178"/>
    </source>
</evidence>
<accession>A0A915CT81</accession>
<dbReference type="WBParaSite" id="jg12178">
    <property type="protein sequence ID" value="jg12178"/>
    <property type="gene ID" value="jg12178"/>
</dbReference>
<feature type="transmembrane region" description="Helical" evidence="4">
    <location>
        <begin position="60"/>
        <end position="81"/>
    </location>
</feature>
<dbReference type="GO" id="GO:0016020">
    <property type="term" value="C:membrane"/>
    <property type="evidence" value="ECO:0007669"/>
    <property type="project" value="InterPro"/>
</dbReference>
<dbReference type="Proteomes" id="UP000887574">
    <property type="component" value="Unplaced"/>
</dbReference>
<reference evidence="6" key="1">
    <citation type="submission" date="2022-11" db="UniProtKB">
        <authorList>
            <consortium name="WormBaseParasite"/>
        </authorList>
    </citation>
    <scope>IDENTIFICATION</scope>
</reference>
<keyword evidence="5" id="KW-1185">Reference proteome</keyword>
<evidence type="ECO:0000256" key="1">
    <source>
        <dbReference type="ARBA" id="ARBA00022692"/>
    </source>
</evidence>
<keyword evidence="3 4" id="KW-0472">Membrane</keyword>
<feature type="transmembrane region" description="Helical" evidence="4">
    <location>
        <begin position="275"/>
        <end position="294"/>
    </location>
</feature>
<keyword evidence="1 4" id="KW-0812">Transmembrane</keyword>
<feature type="transmembrane region" description="Helical" evidence="4">
    <location>
        <begin position="114"/>
        <end position="142"/>
    </location>
</feature>
<dbReference type="AlphaFoldDB" id="A0A915CT81"/>
<evidence type="ECO:0000256" key="2">
    <source>
        <dbReference type="ARBA" id="ARBA00022989"/>
    </source>
</evidence>
<feature type="transmembrane region" description="Helical" evidence="4">
    <location>
        <begin position="154"/>
        <end position="178"/>
    </location>
</feature>
<dbReference type="Gene3D" id="1.20.1560.10">
    <property type="entry name" value="ABC transporter type 1, transmembrane domain"/>
    <property type="match status" value="1"/>
</dbReference>
<evidence type="ECO:0000256" key="4">
    <source>
        <dbReference type="SAM" id="Phobius"/>
    </source>
</evidence>
<proteinExistence type="predicted"/>